<dbReference type="CDD" id="cd00104">
    <property type="entry name" value="KAZAL_FS"/>
    <property type="match status" value="1"/>
</dbReference>
<dbReference type="SUPFAM" id="SSF100895">
    <property type="entry name" value="Kazal-type serine protease inhibitors"/>
    <property type="match status" value="1"/>
</dbReference>
<dbReference type="AlphaFoldDB" id="A0A4C1U892"/>
<organism evidence="1 2">
    <name type="scientific">Eumeta variegata</name>
    <name type="common">Bagworm moth</name>
    <name type="synonym">Eumeta japonica</name>
    <dbReference type="NCBI Taxonomy" id="151549"/>
    <lineage>
        <taxon>Eukaryota</taxon>
        <taxon>Metazoa</taxon>
        <taxon>Ecdysozoa</taxon>
        <taxon>Arthropoda</taxon>
        <taxon>Hexapoda</taxon>
        <taxon>Insecta</taxon>
        <taxon>Pterygota</taxon>
        <taxon>Neoptera</taxon>
        <taxon>Endopterygota</taxon>
        <taxon>Lepidoptera</taxon>
        <taxon>Glossata</taxon>
        <taxon>Ditrysia</taxon>
        <taxon>Tineoidea</taxon>
        <taxon>Psychidae</taxon>
        <taxon>Oiketicinae</taxon>
        <taxon>Eumeta</taxon>
    </lineage>
</organism>
<dbReference type="InterPro" id="IPR039932">
    <property type="entry name" value="Spink4-like"/>
</dbReference>
<evidence type="ECO:0000313" key="2">
    <source>
        <dbReference type="Proteomes" id="UP000299102"/>
    </source>
</evidence>
<keyword evidence="2" id="KW-1185">Reference proteome</keyword>
<sequence>MNLTQEDRVDWCREMMQRFAGGAQMLYMIQLQVMKAGLTVRSPKPKDSLHSGDPDSNFQRCMRNCPVTSEYNPVCGSDNARYENPSWLSCAQACGASKYSLLPVIVSSTYSVTRNYGVAGALSADGGAISVTAKTNDGHNLLYNHRVFYYILTILFKEKPGRSTALYKPAGSLRAPVPLRLRRRQGLLCTRISRIDELKARPEKRVVVGKENGEVSDDIFAFRQRSRSRPSGARWMTIEKGLKLRVSHYSQPRTEWPGANAQESPIQIKLVLRAGGRRRM</sequence>
<dbReference type="EMBL" id="BGZK01000141">
    <property type="protein sequence ID" value="GBP22528.1"/>
    <property type="molecule type" value="Genomic_DNA"/>
</dbReference>
<dbReference type="PANTHER" id="PTHR21179">
    <property type="entry name" value="SERINE-TYPE ENDOPEPTIDASE INHIBITOR"/>
    <property type="match status" value="1"/>
</dbReference>
<comment type="caution">
    <text evidence="1">The sequence shown here is derived from an EMBL/GenBank/DDBJ whole genome shotgun (WGS) entry which is preliminary data.</text>
</comment>
<name>A0A4C1U892_EUMVA</name>
<dbReference type="OrthoDB" id="6513408at2759"/>
<dbReference type="Gene3D" id="3.30.60.30">
    <property type="match status" value="1"/>
</dbReference>
<reference evidence="1 2" key="1">
    <citation type="journal article" date="2019" name="Commun. Biol.">
        <title>The bagworm genome reveals a unique fibroin gene that provides high tensile strength.</title>
        <authorList>
            <person name="Kono N."/>
            <person name="Nakamura H."/>
            <person name="Ohtoshi R."/>
            <person name="Tomita M."/>
            <person name="Numata K."/>
            <person name="Arakawa K."/>
        </authorList>
    </citation>
    <scope>NUCLEOTIDE SEQUENCE [LARGE SCALE GENOMIC DNA]</scope>
</reference>
<evidence type="ECO:0000313" key="1">
    <source>
        <dbReference type="EMBL" id="GBP22528.1"/>
    </source>
</evidence>
<accession>A0A4C1U892</accession>
<dbReference type="GO" id="GO:0004867">
    <property type="term" value="F:serine-type endopeptidase inhibitor activity"/>
    <property type="evidence" value="ECO:0007669"/>
    <property type="project" value="InterPro"/>
</dbReference>
<gene>
    <name evidence="1" type="ORF">EVAR_84765_1</name>
</gene>
<dbReference type="PANTHER" id="PTHR21179:SF1">
    <property type="entry name" value="KAZ1-TYPE SERINE PROTEASE INHIBITOR-LIKE PROTEIN TYPE EPSILON-RELATED"/>
    <property type="match status" value="1"/>
</dbReference>
<proteinExistence type="predicted"/>
<dbReference type="InterPro" id="IPR036058">
    <property type="entry name" value="Kazal_dom_sf"/>
</dbReference>
<protein>
    <submittedName>
        <fullName evidence="1">Uncharacterized protein</fullName>
    </submittedName>
</protein>
<dbReference type="Proteomes" id="UP000299102">
    <property type="component" value="Unassembled WGS sequence"/>
</dbReference>